<dbReference type="InterPro" id="IPR053149">
    <property type="entry name" value="TPK"/>
</dbReference>
<dbReference type="InterPro" id="IPR036759">
    <property type="entry name" value="TPK_catalytic_sf"/>
</dbReference>
<dbReference type="NCBIfam" id="TIGR01378">
    <property type="entry name" value="thi_PPkinase"/>
    <property type="match status" value="1"/>
</dbReference>
<dbReference type="EC" id="2.7.6.2" evidence="5"/>
<evidence type="ECO:0000256" key="4">
    <source>
        <dbReference type="ARBA" id="ARBA00022840"/>
    </source>
</evidence>
<dbReference type="GO" id="GO:0030975">
    <property type="term" value="F:thiamine binding"/>
    <property type="evidence" value="ECO:0007669"/>
    <property type="project" value="InterPro"/>
</dbReference>
<name>A0A2N5JBU3_9BIFI</name>
<accession>A0A2N5JBU3</accession>
<dbReference type="Proteomes" id="UP000235050">
    <property type="component" value="Unassembled WGS sequence"/>
</dbReference>
<keyword evidence="1" id="KW-0808">Transferase</keyword>
<keyword evidence="3 7" id="KW-0418">Kinase</keyword>
<keyword evidence="4" id="KW-0067">ATP-binding</keyword>
<evidence type="ECO:0000259" key="6">
    <source>
        <dbReference type="SMART" id="SM00983"/>
    </source>
</evidence>
<dbReference type="SUPFAM" id="SSF63999">
    <property type="entry name" value="Thiamin pyrophosphokinase, catalytic domain"/>
    <property type="match status" value="1"/>
</dbReference>
<dbReference type="InterPro" id="IPR007373">
    <property type="entry name" value="Thiamin_PyroPKinase_B1-bd"/>
</dbReference>
<evidence type="ECO:0000313" key="7">
    <source>
        <dbReference type="EMBL" id="PLS31682.1"/>
    </source>
</evidence>
<dbReference type="GO" id="GO:0009229">
    <property type="term" value="P:thiamine diphosphate biosynthetic process"/>
    <property type="evidence" value="ECO:0007669"/>
    <property type="project" value="InterPro"/>
</dbReference>
<evidence type="ECO:0000256" key="2">
    <source>
        <dbReference type="ARBA" id="ARBA00022741"/>
    </source>
</evidence>
<proteinExistence type="predicted"/>
<dbReference type="InterPro" id="IPR006282">
    <property type="entry name" value="Thi_PPkinase"/>
</dbReference>
<keyword evidence="2" id="KW-0547">Nucleotide-binding</keyword>
<dbReference type="InterPro" id="IPR036371">
    <property type="entry name" value="TPK_B1-bd_sf"/>
</dbReference>
<dbReference type="RefSeq" id="WP_101615324.1">
    <property type="nucleotide sequence ID" value="NZ_NMWU01000007.1"/>
</dbReference>
<evidence type="ECO:0000256" key="3">
    <source>
        <dbReference type="ARBA" id="ARBA00022777"/>
    </source>
</evidence>
<sequence>MNEEREDGVCVIFGAGGYYDEHPEIPDGTFVIAADGGLDHVGELGVEADVVVGDFDSLGRDFDSYAQLHGITRLPSEKDDTDMFAAVKLGWAHGARVFHIYGGLGGRVDHTLANIQTLARIAEHGGVGFLHGDGQIITVIRDGTLAFEAWDAADRPLISVFAYGGTARHVTINGLKYEVSDVTLRDTRPIGTSNEFLPGVHGWIGVGDGALVVVFPADAPKPVWHTERGREGNDALGVIDTHVSRLLSRRALRSSERRTNDC</sequence>
<comment type="caution">
    <text evidence="7">The sequence shown here is derived from an EMBL/GenBank/DDBJ whole genome shotgun (WGS) entry which is preliminary data.</text>
</comment>
<dbReference type="Pfam" id="PF04263">
    <property type="entry name" value="TPK_catalytic"/>
    <property type="match status" value="1"/>
</dbReference>
<dbReference type="GO" id="GO:0004788">
    <property type="term" value="F:thiamine diphosphokinase activity"/>
    <property type="evidence" value="ECO:0007669"/>
    <property type="project" value="UniProtKB-UniRule"/>
</dbReference>
<dbReference type="GO" id="GO:0006772">
    <property type="term" value="P:thiamine metabolic process"/>
    <property type="evidence" value="ECO:0007669"/>
    <property type="project" value="UniProtKB-UniRule"/>
</dbReference>
<dbReference type="AlphaFoldDB" id="A0A2N5JBU3"/>
<dbReference type="Pfam" id="PF04265">
    <property type="entry name" value="TPK_B1_binding"/>
    <property type="match status" value="1"/>
</dbReference>
<dbReference type="SUPFAM" id="SSF63862">
    <property type="entry name" value="Thiamin pyrophosphokinase, substrate-binding domain"/>
    <property type="match status" value="1"/>
</dbReference>
<keyword evidence="8" id="KW-1185">Reference proteome</keyword>
<organism evidence="7 8">
    <name type="scientific">Bifidobacterium margollesii</name>
    <dbReference type="NCBI Taxonomy" id="2020964"/>
    <lineage>
        <taxon>Bacteria</taxon>
        <taxon>Bacillati</taxon>
        <taxon>Actinomycetota</taxon>
        <taxon>Actinomycetes</taxon>
        <taxon>Bifidobacteriales</taxon>
        <taxon>Bifidobacteriaceae</taxon>
        <taxon>Bifidobacterium</taxon>
    </lineage>
</organism>
<reference evidence="7 8" key="1">
    <citation type="submission" date="2017-07" db="EMBL/GenBank/DDBJ databases">
        <title>Bifidobacterium novel species.</title>
        <authorList>
            <person name="Lugli G.A."/>
            <person name="Milani C."/>
            <person name="Duranti S."/>
            <person name="Mangifesta M."/>
        </authorList>
    </citation>
    <scope>NUCLEOTIDE SEQUENCE [LARGE SCALE GENOMIC DNA]</scope>
    <source>
        <strain evidence="8">Uis1B</strain>
    </source>
</reference>
<evidence type="ECO:0000313" key="8">
    <source>
        <dbReference type="Proteomes" id="UP000235050"/>
    </source>
</evidence>
<evidence type="ECO:0000256" key="1">
    <source>
        <dbReference type="ARBA" id="ARBA00022679"/>
    </source>
</evidence>
<dbReference type="GO" id="GO:0005524">
    <property type="term" value="F:ATP binding"/>
    <property type="evidence" value="ECO:0007669"/>
    <property type="project" value="UniProtKB-KW"/>
</dbReference>
<dbReference type="GO" id="GO:0016301">
    <property type="term" value="F:kinase activity"/>
    <property type="evidence" value="ECO:0007669"/>
    <property type="project" value="UniProtKB-KW"/>
</dbReference>
<dbReference type="InterPro" id="IPR007371">
    <property type="entry name" value="TPK_catalytic"/>
</dbReference>
<feature type="domain" description="Thiamin pyrophosphokinase thiamin-binding" evidence="6">
    <location>
        <begin position="143"/>
        <end position="212"/>
    </location>
</feature>
<dbReference type="SMART" id="SM00983">
    <property type="entry name" value="TPK_B1_binding"/>
    <property type="match status" value="1"/>
</dbReference>
<protein>
    <recommendedName>
        <fullName evidence="5">Thiamine diphosphokinase</fullName>
        <ecNumber evidence="5">2.7.6.2</ecNumber>
    </recommendedName>
</protein>
<dbReference type="Gene3D" id="3.40.50.10240">
    <property type="entry name" value="Thiamin pyrophosphokinase, catalytic domain"/>
    <property type="match status" value="1"/>
</dbReference>
<dbReference type="PANTHER" id="PTHR41299:SF1">
    <property type="entry name" value="THIAMINE PYROPHOSPHOKINASE"/>
    <property type="match status" value="1"/>
</dbReference>
<dbReference type="OrthoDB" id="9804377at2"/>
<dbReference type="EMBL" id="NMWU01000007">
    <property type="protein sequence ID" value="PLS31682.1"/>
    <property type="molecule type" value="Genomic_DNA"/>
</dbReference>
<gene>
    <name evidence="7" type="ORF">Uis1B_0503</name>
</gene>
<dbReference type="CDD" id="cd07995">
    <property type="entry name" value="TPK"/>
    <property type="match status" value="1"/>
</dbReference>
<dbReference type="PANTHER" id="PTHR41299">
    <property type="entry name" value="THIAMINE PYROPHOSPHOKINASE"/>
    <property type="match status" value="1"/>
</dbReference>
<evidence type="ECO:0000256" key="5">
    <source>
        <dbReference type="NCBIfam" id="TIGR01378"/>
    </source>
</evidence>